<name>A0A2W4SCU4_9GAMM</name>
<dbReference type="InterPro" id="IPR034005">
    <property type="entry name" value="M3A_DCP"/>
</dbReference>
<comment type="cofactor">
    <cofactor evidence="9">
        <name>Zn(2+)</name>
        <dbReference type="ChEBI" id="CHEBI:29105"/>
    </cofactor>
    <text evidence="9">Binds 1 zinc ion.</text>
</comment>
<keyword evidence="2 9" id="KW-0645">Protease</keyword>
<evidence type="ECO:0000256" key="7">
    <source>
        <dbReference type="ARBA" id="ARBA00024603"/>
    </source>
</evidence>
<dbReference type="Proteomes" id="UP000249396">
    <property type="component" value="Unassembled WGS sequence"/>
</dbReference>
<dbReference type="Gene3D" id="3.40.390.10">
    <property type="entry name" value="Collagenase (Catalytic Domain)"/>
    <property type="match status" value="1"/>
</dbReference>
<evidence type="ECO:0000256" key="8">
    <source>
        <dbReference type="ARBA" id="ARBA00026100"/>
    </source>
</evidence>
<dbReference type="CDD" id="cd06456">
    <property type="entry name" value="M3A_DCP"/>
    <property type="match status" value="1"/>
</dbReference>
<dbReference type="GO" id="GO:0006518">
    <property type="term" value="P:peptide metabolic process"/>
    <property type="evidence" value="ECO:0007669"/>
    <property type="project" value="TreeGrafter"/>
</dbReference>
<proteinExistence type="inferred from homology"/>
<dbReference type="GO" id="GO:0005829">
    <property type="term" value="C:cytosol"/>
    <property type="evidence" value="ECO:0007669"/>
    <property type="project" value="UniProtKB-ARBA"/>
</dbReference>
<sequence length="678" mass="76951">MTNPLLETYDLPPFSQIKPEHAVPAITEILTGNRQTIANLLQPGKTYTWANLAEPLENLEDRLNKAFAPVGHLNSVVNCDELREAYNACLPLLTDYATEFGHNEELYRAFQALADGPEYPTLSEVQRKIIDNALRDFRLSGVALPPEQKERFKAVALELSRLSSQFQDNLLDATNGWSRHIEDEAQLSGIPDAARVAAHERAERDGKAGWVFNLEFPSYYAVITFADNRELRQEFYTAYATRASELGPNAGKWDNTELMEKILALRHEEAQLLGFANFAELSLATKMARSTDEVIHFLEDLSRRSLPVAHKDLDDLRYYAAACNGGENLESWDLGYYSEKLRQQAYSLSEEEIKPYFPATKAVPGMFEVVERLYGLCIREVEGVDVWHPDVKFYEISDKANEIRGYFYLDLYARPKKRGGAWMDECATRRRTTSGVQLPVAFLICNFTPPTGNDPALLRHEEVLTLFHEFGHGLHHMLTRVDHLGVSGIHGVQWDAVELPSQFMENFCWDQEALGLISGHYQTGEPLPDTLYKKMLAARNFQSGMQMVRQLELSLFDFHIHRDYDPALGGRVYPILDAIRKQTAVFIPPAFNRFAHSFSHIFAGGYGAGYYSYKWAEVLSSDAYSLFEENGVFDARTGQAFLEKILERGGSRDAMELFIDFRGREPKIDALLRHSGIV</sequence>
<evidence type="ECO:0000259" key="10">
    <source>
        <dbReference type="Pfam" id="PF01432"/>
    </source>
</evidence>
<evidence type="ECO:0000259" key="11">
    <source>
        <dbReference type="Pfam" id="PF19310"/>
    </source>
</evidence>
<dbReference type="NCBIfam" id="NF008159">
    <property type="entry name" value="PRK10911.1"/>
    <property type="match status" value="1"/>
</dbReference>
<evidence type="ECO:0000313" key="13">
    <source>
        <dbReference type="Proteomes" id="UP000249396"/>
    </source>
</evidence>
<dbReference type="SUPFAM" id="SSF55486">
    <property type="entry name" value="Metalloproteases ('zincins'), catalytic domain"/>
    <property type="match status" value="1"/>
</dbReference>
<keyword evidence="4 9" id="KW-0378">Hydrolase</keyword>
<keyword evidence="3 9" id="KW-0479">Metal-binding</keyword>
<keyword evidence="5 9" id="KW-0862">Zinc</keyword>
<feature type="domain" description="Oligopeptidase A N-terminal" evidence="11">
    <location>
        <begin position="35"/>
        <end position="149"/>
    </location>
</feature>
<keyword evidence="6 9" id="KW-0482">Metalloprotease</keyword>
<reference evidence="12 13" key="1">
    <citation type="journal article" date="2018" name="Aquat. Microb. Ecol.">
        <title>Gammaproteobacterial methanotrophs dominate.</title>
        <authorList>
            <person name="Rissanen A.J."/>
            <person name="Saarenheimo J."/>
            <person name="Tiirola M."/>
            <person name="Peura S."/>
            <person name="Aalto S.L."/>
            <person name="Karvinen A."/>
            <person name="Nykanen H."/>
        </authorList>
    </citation>
    <scope>NUCLEOTIDE SEQUENCE [LARGE SCALE GENOMIC DNA]</scope>
    <source>
        <strain evidence="12">AMbin10</strain>
    </source>
</reference>
<dbReference type="InterPro" id="IPR001567">
    <property type="entry name" value="Pept_M3A_M3B_dom"/>
</dbReference>
<comment type="catalytic activity">
    <reaction evidence="7">
        <text>Hydrolysis of oligopeptides, with broad specificity. Gly or Ala commonly occur as P1 or P1' residues, but more distant residues are also important, as is shown by the fact that Z-Gly-Pro-Gly-|-Gly-Pro-Ala is cleaved, but not Z-(Gly)(5).</text>
        <dbReference type="EC" id="3.4.24.70"/>
    </reaction>
</comment>
<organism evidence="12 13">
    <name type="scientific">Candidatus Methylumidiphilus alinenensis</name>
    <dbReference type="NCBI Taxonomy" id="2202197"/>
    <lineage>
        <taxon>Bacteria</taxon>
        <taxon>Pseudomonadati</taxon>
        <taxon>Pseudomonadota</taxon>
        <taxon>Gammaproteobacteria</taxon>
        <taxon>Methylococcales</taxon>
        <taxon>Candidatus Methylumidiphilus</taxon>
    </lineage>
</organism>
<evidence type="ECO:0000256" key="9">
    <source>
        <dbReference type="RuleBase" id="RU003435"/>
    </source>
</evidence>
<accession>A0A2W4SCU4</accession>
<evidence type="ECO:0000256" key="2">
    <source>
        <dbReference type="ARBA" id="ARBA00022670"/>
    </source>
</evidence>
<dbReference type="InterPro" id="IPR024079">
    <property type="entry name" value="MetalloPept_cat_dom_sf"/>
</dbReference>
<dbReference type="Gene3D" id="1.10.1370.10">
    <property type="entry name" value="Neurolysin, domain 3"/>
    <property type="match status" value="1"/>
</dbReference>
<dbReference type="PANTHER" id="PTHR11804:SF84">
    <property type="entry name" value="SACCHAROLYSIN"/>
    <property type="match status" value="1"/>
</dbReference>
<dbReference type="Gene3D" id="1.10.1370.40">
    <property type="match status" value="1"/>
</dbReference>
<evidence type="ECO:0000256" key="3">
    <source>
        <dbReference type="ARBA" id="ARBA00022723"/>
    </source>
</evidence>
<dbReference type="GO" id="GO:0006508">
    <property type="term" value="P:proteolysis"/>
    <property type="evidence" value="ECO:0007669"/>
    <property type="project" value="UniProtKB-KW"/>
</dbReference>
<comment type="similarity">
    <text evidence="1 9">Belongs to the peptidase M3 family.</text>
</comment>
<protein>
    <recommendedName>
        <fullName evidence="8">oligopeptidase A</fullName>
        <ecNumber evidence="8">3.4.24.70</ecNumber>
    </recommendedName>
</protein>
<dbReference type="FunFam" id="3.40.390.10:FF:000009">
    <property type="entry name" value="Oligopeptidase A"/>
    <property type="match status" value="1"/>
</dbReference>
<feature type="domain" description="Peptidase M3A/M3B catalytic" evidence="10">
    <location>
        <begin position="226"/>
        <end position="676"/>
    </location>
</feature>
<evidence type="ECO:0000256" key="4">
    <source>
        <dbReference type="ARBA" id="ARBA00022801"/>
    </source>
</evidence>
<comment type="caution">
    <text evidence="12">The sequence shown here is derived from an EMBL/GenBank/DDBJ whole genome shotgun (WGS) entry which is preliminary data.</text>
</comment>
<dbReference type="InterPro" id="IPR045090">
    <property type="entry name" value="Pept_M3A_M3B"/>
</dbReference>
<dbReference type="Pfam" id="PF01432">
    <property type="entry name" value="Peptidase_M3"/>
    <property type="match status" value="1"/>
</dbReference>
<gene>
    <name evidence="12" type="ORF">DM484_26345</name>
</gene>
<evidence type="ECO:0000256" key="5">
    <source>
        <dbReference type="ARBA" id="ARBA00022833"/>
    </source>
</evidence>
<evidence type="ECO:0000256" key="6">
    <source>
        <dbReference type="ARBA" id="ARBA00023049"/>
    </source>
</evidence>
<dbReference type="GO" id="GO:0046872">
    <property type="term" value="F:metal ion binding"/>
    <property type="evidence" value="ECO:0007669"/>
    <property type="project" value="UniProtKB-UniRule"/>
</dbReference>
<dbReference type="InterPro" id="IPR024077">
    <property type="entry name" value="Neurolysin/TOP_dom2"/>
</dbReference>
<dbReference type="EC" id="3.4.24.70" evidence="8"/>
<dbReference type="AlphaFoldDB" id="A0A2W4SCU4"/>
<dbReference type="Pfam" id="PF19310">
    <property type="entry name" value="TOP_N"/>
    <property type="match status" value="1"/>
</dbReference>
<dbReference type="EMBL" id="QJPH01000521">
    <property type="protein sequence ID" value="PZN71474.1"/>
    <property type="molecule type" value="Genomic_DNA"/>
</dbReference>
<dbReference type="PANTHER" id="PTHR11804">
    <property type="entry name" value="PROTEASE M3 THIMET OLIGOPEPTIDASE-RELATED"/>
    <property type="match status" value="1"/>
</dbReference>
<evidence type="ECO:0000313" key="12">
    <source>
        <dbReference type="EMBL" id="PZN71474.1"/>
    </source>
</evidence>
<evidence type="ECO:0000256" key="1">
    <source>
        <dbReference type="ARBA" id="ARBA00006040"/>
    </source>
</evidence>
<dbReference type="InterPro" id="IPR045666">
    <property type="entry name" value="OpdA_N"/>
</dbReference>
<dbReference type="GO" id="GO:0004222">
    <property type="term" value="F:metalloendopeptidase activity"/>
    <property type="evidence" value="ECO:0007669"/>
    <property type="project" value="UniProtKB-EC"/>
</dbReference>